<name>A0ABU1JIH5_9PROT</name>
<dbReference type="EMBL" id="JAVDPW010000002">
    <property type="protein sequence ID" value="MDR6288414.1"/>
    <property type="molecule type" value="Genomic_DNA"/>
</dbReference>
<evidence type="ECO:0000256" key="1">
    <source>
        <dbReference type="SAM" id="MobiDB-lite"/>
    </source>
</evidence>
<feature type="compositionally biased region" description="Low complexity" evidence="1">
    <location>
        <begin position="7"/>
        <end position="16"/>
    </location>
</feature>
<organism evidence="3 4">
    <name type="scientific">Inquilinus ginsengisoli</name>
    <dbReference type="NCBI Taxonomy" id="363840"/>
    <lineage>
        <taxon>Bacteria</taxon>
        <taxon>Pseudomonadati</taxon>
        <taxon>Pseudomonadota</taxon>
        <taxon>Alphaproteobacteria</taxon>
        <taxon>Rhodospirillales</taxon>
        <taxon>Rhodospirillaceae</taxon>
        <taxon>Inquilinus</taxon>
    </lineage>
</organism>
<evidence type="ECO:0000313" key="4">
    <source>
        <dbReference type="Proteomes" id="UP001262410"/>
    </source>
</evidence>
<evidence type="ECO:0000313" key="3">
    <source>
        <dbReference type="EMBL" id="MDR6288414.1"/>
    </source>
</evidence>
<evidence type="ECO:0000259" key="2">
    <source>
        <dbReference type="PROSITE" id="PS50835"/>
    </source>
</evidence>
<gene>
    <name evidence="3" type="ORF">E9232_000921</name>
</gene>
<sequence>MNKPQTAQAPEAPAAPQEERAARHLRLLARAAEIQMEVMEATRAEAVKTPQPGVDYCQRIATVTRSLRLTLLLEDKLSRPPEEGKTRSAEPAGGASPRLRALMAVAAANYHGVETEAQEMKARSRFGDIRDLFERPDVVEMVETCPAPAVVARLCRGLGLPEDTRNWLAVGDMTLEELGFAPPEEAAPDPAGLLDPVAIRRRLRVIMALSAAIKAGAKDAAEWERRFAEMTRQMDRPELMAIAETRPAAEAVALICPTFGLPPEQAERWVAEGDRSLAEMDLPPVEDDRREPGSTGVERRKPPDTG</sequence>
<keyword evidence="4" id="KW-1185">Reference proteome</keyword>
<reference evidence="3 4" key="1">
    <citation type="submission" date="2023-07" db="EMBL/GenBank/DDBJ databases">
        <title>Sorghum-associated microbial communities from plants grown in Nebraska, USA.</title>
        <authorList>
            <person name="Schachtman D."/>
        </authorList>
    </citation>
    <scope>NUCLEOTIDE SEQUENCE [LARGE SCALE GENOMIC DNA]</scope>
    <source>
        <strain evidence="3 4">584</strain>
    </source>
</reference>
<feature type="domain" description="Ig-like" evidence="2">
    <location>
        <begin position="237"/>
        <end position="306"/>
    </location>
</feature>
<feature type="region of interest" description="Disordered" evidence="1">
    <location>
        <begin position="270"/>
        <end position="306"/>
    </location>
</feature>
<feature type="compositionally biased region" description="Basic and acidic residues" evidence="1">
    <location>
        <begin position="286"/>
        <end position="306"/>
    </location>
</feature>
<dbReference type="InterPro" id="IPR007110">
    <property type="entry name" value="Ig-like_dom"/>
</dbReference>
<proteinExistence type="predicted"/>
<dbReference type="PROSITE" id="PS50835">
    <property type="entry name" value="IG_LIKE"/>
    <property type="match status" value="1"/>
</dbReference>
<accession>A0ABU1JIH5</accession>
<feature type="compositionally biased region" description="Basic and acidic residues" evidence="1">
    <location>
        <begin position="74"/>
        <end position="88"/>
    </location>
</feature>
<feature type="region of interest" description="Disordered" evidence="1">
    <location>
        <begin position="74"/>
        <end position="96"/>
    </location>
</feature>
<protein>
    <recommendedName>
        <fullName evidence="2">Ig-like domain-containing protein</fullName>
    </recommendedName>
</protein>
<feature type="region of interest" description="Disordered" evidence="1">
    <location>
        <begin position="1"/>
        <end position="23"/>
    </location>
</feature>
<dbReference type="Proteomes" id="UP001262410">
    <property type="component" value="Unassembled WGS sequence"/>
</dbReference>
<dbReference type="RefSeq" id="WP_309792411.1">
    <property type="nucleotide sequence ID" value="NZ_JAVDPW010000002.1"/>
</dbReference>
<comment type="caution">
    <text evidence="3">The sequence shown here is derived from an EMBL/GenBank/DDBJ whole genome shotgun (WGS) entry which is preliminary data.</text>
</comment>